<evidence type="ECO:0000256" key="4">
    <source>
        <dbReference type="HAMAP-Rule" id="MF_03167"/>
    </source>
</evidence>
<reference evidence="7 8" key="1">
    <citation type="journal article" date="2012" name="Eukaryot. Cell">
        <title>Draft genome sequence of Wickerhamomyces ciferrii NRRL Y-1031 F-60-10.</title>
        <authorList>
            <person name="Schneider J."/>
            <person name="Andrea H."/>
            <person name="Blom J."/>
            <person name="Jaenicke S."/>
            <person name="Ruckert C."/>
            <person name="Schorsch C."/>
            <person name="Szczepanowski R."/>
            <person name="Farwick M."/>
            <person name="Goesmann A."/>
            <person name="Puhler A."/>
            <person name="Schaffer S."/>
            <person name="Tauch A."/>
            <person name="Kohler T."/>
            <person name="Brinkrolf K."/>
        </authorList>
    </citation>
    <scope>NUCLEOTIDE SEQUENCE [LARGE SCALE GENOMIC DNA]</scope>
    <source>
        <strain evidence="8">ATCC 14091 / BCRC 22168 / CBS 111 / JCM 3599 / NBRC 0793 / NRRL Y-1031 F-60-10</strain>
    </source>
</reference>
<dbReference type="EMBL" id="CAIF01000084">
    <property type="protein sequence ID" value="CCH43584.1"/>
    <property type="molecule type" value="Genomic_DNA"/>
</dbReference>
<evidence type="ECO:0000256" key="3">
    <source>
        <dbReference type="ARBA" id="ARBA00059898"/>
    </source>
</evidence>
<dbReference type="Proteomes" id="UP000009328">
    <property type="component" value="Unassembled WGS sequence"/>
</dbReference>
<dbReference type="Pfam" id="PF01926">
    <property type="entry name" value="MMR_HSR1"/>
    <property type="match status" value="1"/>
</dbReference>
<comment type="subunit">
    <text evidence="4">Monomer.</text>
</comment>
<dbReference type="InterPro" id="IPR004095">
    <property type="entry name" value="TGS"/>
</dbReference>
<organism evidence="7 8">
    <name type="scientific">Wickerhamomyces ciferrii (strain ATCC 14091 / BCRC 22168 / CBS 111 / JCM 3599 / NBRC 0793 / NRRL Y-1031 F-60-10)</name>
    <name type="common">Yeast</name>
    <name type="synonym">Pichia ciferrii</name>
    <dbReference type="NCBI Taxonomy" id="1206466"/>
    <lineage>
        <taxon>Eukaryota</taxon>
        <taxon>Fungi</taxon>
        <taxon>Dikarya</taxon>
        <taxon>Ascomycota</taxon>
        <taxon>Saccharomycotina</taxon>
        <taxon>Saccharomycetes</taxon>
        <taxon>Phaffomycetales</taxon>
        <taxon>Wickerhamomycetaceae</taxon>
        <taxon>Wickerhamomyces</taxon>
    </lineage>
</organism>
<feature type="binding site" evidence="4">
    <location>
        <begin position="30"/>
        <end position="35"/>
    </location>
    <ligand>
        <name>ATP</name>
        <dbReference type="ChEBI" id="CHEBI:30616"/>
    </ligand>
</feature>
<dbReference type="Gene3D" id="1.10.150.300">
    <property type="entry name" value="TGS-like domain"/>
    <property type="match status" value="1"/>
</dbReference>
<gene>
    <name evidence="4 7" type="primary">OLA1</name>
    <name evidence="7" type="ORF">BN7_3137</name>
</gene>
<dbReference type="InterPro" id="IPR012676">
    <property type="entry name" value="TGS-like"/>
</dbReference>
<accession>K0KQ92</accession>
<dbReference type="HAMAP" id="MF_00944">
    <property type="entry name" value="YchF_OLA1_ATPase"/>
    <property type="match status" value="1"/>
</dbReference>
<name>K0KQ92_WICCF</name>
<evidence type="ECO:0000259" key="5">
    <source>
        <dbReference type="PROSITE" id="PS51710"/>
    </source>
</evidence>
<dbReference type="PROSITE" id="PS51710">
    <property type="entry name" value="G_OBG"/>
    <property type="match status" value="1"/>
</dbReference>
<proteinExistence type="inferred from homology"/>
<evidence type="ECO:0000313" key="8">
    <source>
        <dbReference type="Proteomes" id="UP000009328"/>
    </source>
</evidence>
<dbReference type="InterPro" id="IPR012675">
    <property type="entry name" value="Beta-grasp_dom_sf"/>
</dbReference>
<dbReference type="InParanoid" id="K0KQ92"/>
<dbReference type="GO" id="GO:0005737">
    <property type="term" value="C:cytoplasm"/>
    <property type="evidence" value="ECO:0007669"/>
    <property type="project" value="UniProtKB-SubCell"/>
</dbReference>
<dbReference type="Gene3D" id="3.40.50.300">
    <property type="entry name" value="P-loop containing nucleotide triphosphate hydrolases"/>
    <property type="match status" value="1"/>
</dbReference>
<feature type="binding site" evidence="4">
    <location>
        <position position="232"/>
    </location>
    <ligand>
        <name>ATP</name>
        <dbReference type="ChEBI" id="CHEBI:30616"/>
    </ligand>
</feature>
<dbReference type="PIRSF" id="PIRSF006641">
    <property type="entry name" value="CHP00092"/>
    <property type="match status" value="1"/>
</dbReference>
<dbReference type="eggNOG" id="KOG1491">
    <property type="taxonomic scope" value="Eukaryota"/>
</dbReference>
<dbReference type="Gene3D" id="3.10.20.30">
    <property type="match status" value="1"/>
</dbReference>
<dbReference type="InterPro" id="IPR006073">
    <property type="entry name" value="GTP-bd"/>
</dbReference>
<dbReference type="InterPro" id="IPR041706">
    <property type="entry name" value="YchF_N"/>
</dbReference>
<evidence type="ECO:0000256" key="2">
    <source>
        <dbReference type="ARBA" id="ARBA00022840"/>
    </source>
</evidence>
<keyword evidence="8" id="KW-1185">Reference proteome</keyword>
<dbReference type="FunFam" id="3.10.20.30:FF:000001">
    <property type="entry name" value="Ribosome-binding ATPase YchF"/>
    <property type="match status" value="1"/>
</dbReference>
<dbReference type="CDD" id="cd04867">
    <property type="entry name" value="TGS_YchF_OLA1"/>
    <property type="match status" value="1"/>
</dbReference>
<evidence type="ECO:0000259" key="6">
    <source>
        <dbReference type="PROSITE" id="PS51880"/>
    </source>
</evidence>
<dbReference type="InterPro" id="IPR004396">
    <property type="entry name" value="ATPase_YchF/OLA1"/>
</dbReference>
<dbReference type="InterPro" id="IPR027417">
    <property type="entry name" value="P-loop_NTPase"/>
</dbReference>
<dbReference type="InterPro" id="IPR013029">
    <property type="entry name" value="YchF_C"/>
</dbReference>
<dbReference type="HOGENOM" id="CLU_018395_1_2_1"/>
<dbReference type="PANTHER" id="PTHR23305">
    <property type="entry name" value="OBG GTPASE FAMILY"/>
    <property type="match status" value="1"/>
</dbReference>
<sequence>MPPKKQVEEKKVLLGRPGNNLKSGIVGLANVGKSTFFQAITRCPLGNPANYPYATIDPEEARVIVPSPRLDKLNEIYKPKSLVPAHITVYDIAGLTRGSSTGEGLGNSFLSHIRAVDAIYQVVRCFDDAEIIHIEGDVNPYRDLEIISNELRLKDIEFCEKHLEGVHKITKRGGQSLEVKQKKEEGELVLRIIELLKNGQRVANQNWTPKEVEVINTMFLLTAKPSIYLINLSERDYIRKKNKHLLMIKEWVDKYSPGDVIIPFSVSLEERLSQMETDEERAEEEKKIGATSMLPKIITTMRQKLDLISFFTAGADECREWTIRKGTKAPQAAGVIHNDLMNTFILAQVNKYEDIIEYKDEVALKAAGKMLQKGKDYVVEDGDVIYFRAGAGKN</sequence>
<protein>
    <recommendedName>
        <fullName evidence="4">Obg-like ATPase 1</fullName>
    </recommendedName>
</protein>
<evidence type="ECO:0000256" key="1">
    <source>
        <dbReference type="ARBA" id="ARBA00022741"/>
    </source>
</evidence>
<dbReference type="InterPro" id="IPR031167">
    <property type="entry name" value="G_OBG"/>
</dbReference>
<dbReference type="PRINTS" id="PR00326">
    <property type="entry name" value="GTP1OBG"/>
</dbReference>
<feature type="domain" description="TGS" evidence="6">
    <location>
        <begin position="306"/>
        <end position="389"/>
    </location>
</feature>
<dbReference type="NCBIfam" id="TIGR00092">
    <property type="entry name" value="redox-regulated ATPase YchF"/>
    <property type="match status" value="1"/>
</dbReference>
<dbReference type="Pfam" id="PF06071">
    <property type="entry name" value="YchF-GTPase_C"/>
    <property type="match status" value="1"/>
</dbReference>
<comment type="subcellular location">
    <subcellularLocation>
        <location evidence="4">Cytoplasm</location>
    </subcellularLocation>
</comment>
<keyword evidence="2 4" id="KW-0067">ATP-binding</keyword>
<dbReference type="InterPro" id="IPR023192">
    <property type="entry name" value="TGS-like_dom_sf"/>
</dbReference>
<dbReference type="FunCoup" id="K0KQ92">
    <property type="interactions" value="1041"/>
</dbReference>
<dbReference type="FunFam" id="1.10.150.300:FF:000001">
    <property type="entry name" value="Ribosome-binding ATPase YchF"/>
    <property type="match status" value="1"/>
</dbReference>
<comment type="similarity">
    <text evidence="4">Belongs to the TRAFAC class OBG-HflX-like GTPase superfamily. OBG GTPase family. YchF/OLA1 subfamily.</text>
</comment>
<dbReference type="CDD" id="cd01900">
    <property type="entry name" value="YchF"/>
    <property type="match status" value="1"/>
</dbReference>
<evidence type="ECO:0000313" key="7">
    <source>
        <dbReference type="EMBL" id="CCH43584.1"/>
    </source>
</evidence>
<dbReference type="SUPFAM" id="SSF52540">
    <property type="entry name" value="P-loop containing nucleoside triphosphate hydrolases"/>
    <property type="match status" value="1"/>
</dbReference>
<keyword evidence="4" id="KW-0378">Hydrolase</keyword>
<feature type="domain" description="OBG-type G" evidence="5">
    <location>
        <begin position="21"/>
        <end position="284"/>
    </location>
</feature>
<dbReference type="GO" id="GO:0016887">
    <property type="term" value="F:ATP hydrolysis activity"/>
    <property type="evidence" value="ECO:0007669"/>
    <property type="project" value="UniProtKB-UniRule"/>
</dbReference>
<keyword evidence="4" id="KW-0963">Cytoplasm</keyword>
<dbReference type="STRING" id="1206466.K0KQ92"/>
<dbReference type="GO" id="GO:0005525">
    <property type="term" value="F:GTP binding"/>
    <property type="evidence" value="ECO:0007669"/>
    <property type="project" value="InterPro"/>
</dbReference>
<comment type="function">
    <text evidence="3 4">Hydrolyzes ATP, and can also hydrolyze GTP with lower efficiency. Has lower affinity for GTP.</text>
</comment>
<dbReference type="GO" id="GO:0005524">
    <property type="term" value="F:ATP binding"/>
    <property type="evidence" value="ECO:0007669"/>
    <property type="project" value="UniProtKB-UniRule"/>
</dbReference>
<keyword evidence="1 4" id="KW-0547">Nucleotide-binding</keyword>
<dbReference type="PANTHER" id="PTHR23305:SF11">
    <property type="entry name" value="OBG-LIKE ATPASE 1"/>
    <property type="match status" value="1"/>
</dbReference>
<dbReference type="GO" id="GO:0043023">
    <property type="term" value="F:ribosomal large subunit binding"/>
    <property type="evidence" value="ECO:0007669"/>
    <property type="project" value="UniProtKB-UniRule"/>
</dbReference>
<dbReference type="SUPFAM" id="SSF81271">
    <property type="entry name" value="TGS-like"/>
    <property type="match status" value="1"/>
</dbReference>
<dbReference type="AlphaFoldDB" id="K0KQ92"/>
<comment type="caution">
    <text evidence="7">The sequence shown here is derived from an EMBL/GenBank/DDBJ whole genome shotgun (WGS) entry which is preliminary data.</text>
</comment>
<dbReference type="PROSITE" id="PS51880">
    <property type="entry name" value="TGS"/>
    <property type="match status" value="1"/>
</dbReference>